<evidence type="ECO:0000256" key="1">
    <source>
        <dbReference type="ARBA" id="ARBA00022737"/>
    </source>
</evidence>
<accession>A0A395SWH6</accession>
<dbReference type="Proteomes" id="UP000266234">
    <property type="component" value="Unassembled WGS sequence"/>
</dbReference>
<feature type="repeat" description="ANK" evidence="3">
    <location>
        <begin position="494"/>
        <end position="526"/>
    </location>
</feature>
<dbReference type="Pfam" id="PF06985">
    <property type="entry name" value="HET"/>
    <property type="match status" value="1"/>
</dbReference>
<comment type="caution">
    <text evidence="6">The sequence shown here is derived from an EMBL/GenBank/DDBJ whole genome shotgun (WGS) entry which is preliminary data.</text>
</comment>
<feature type="repeat" description="ANK" evidence="3">
    <location>
        <begin position="83"/>
        <end position="104"/>
    </location>
</feature>
<feature type="repeat" description="ANK" evidence="3">
    <location>
        <begin position="305"/>
        <end position="330"/>
    </location>
</feature>
<evidence type="ECO:0000256" key="3">
    <source>
        <dbReference type="PROSITE-ProRule" id="PRU00023"/>
    </source>
</evidence>
<keyword evidence="1" id="KW-0677">Repeat</keyword>
<dbReference type="Pfam" id="PF00023">
    <property type="entry name" value="Ank"/>
    <property type="match status" value="2"/>
</dbReference>
<feature type="region of interest" description="Disordered" evidence="4">
    <location>
        <begin position="985"/>
        <end position="1007"/>
    </location>
</feature>
<evidence type="ECO:0000256" key="2">
    <source>
        <dbReference type="ARBA" id="ARBA00023043"/>
    </source>
</evidence>
<dbReference type="InterPro" id="IPR002110">
    <property type="entry name" value="Ankyrin_rpt"/>
</dbReference>
<dbReference type="PANTHER" id="PTHR24166:SF48">
    <property type="entry name" value="PROTEIN VAPYRIN"/>
    <property type="match status" value="1"/>
</dbReference>
<keyword evidence="2 3" id="KW-0040">ANK repeat</keyword>
<dbReference type="Gene3D" id="1.25.40.20">
    <property type="entry name" value="Ankyrin repeat-containing domain"/>
    <property type="match status" value="3"/>
</dbReference>
<reference evidence="6 7" key="1">
    <citation type="journal article" date="2018" name="PLoS Pathog.">
        <title>Evolution of structural diversity of trichothecenes, a family of toxins produced by plant pathogenic and entomopathogenic fungi.</title>
        <authorList>
            <person name="Proctor R.H."/>
            <person name="McCormick S.P."/>
            <person name="Kim H.S."/>
            <person name="Cardoza R.E."/>
            <person name="Stanley A.M."/>
            <person name="Lindo L."/>
            <person name="Kelly A."/>
            <person name="Brown D.W."/>
            <person name="Lee T."/>
            <person name="Vaughan M.M."/>
            <person name="Alexander N.J."/>
            <person name="Busman M."/>
            <person name="Gutierrez S."/>
        </authorList>
    </citation>
    <scope>NUCLEOTIDE SEQUENCE [LARGE SCALE GENOMIC DNA]</scope>
    <source>
        <strain evidence="6 7">NRRL 20695</strain>
    </source>
</reference>
<dbReference type="STRING" id="694270.A0A395SWH6"/>
<feature type="repeat" description="ANK" evidence="3">
    <location>
        <begin position="558"/>
        <end position="583"/>
    </location>
</feature>
<sequence length="1464" mass="162596">MTTLLNNTSNPGLEEGWTPLMCAADAGDIGTVTEILTENCDIDIDARDYTGCTSLVLAAQKGHTAVVDRLLVHGANPNLRDLDGFTPLWKAAQNGHTSVVQLLLADKKLSDVNPRPEFFHEYKWETPLSIALKEGHQEIVELLLRTDGIDPWITTIMPNRRFQNRTSILGLAIRSALEDVSLFVLDRFGTENMMEPISLLLVLAAAAGCSRIIQKLLTKHDADINAVDGYEDRGQRFVDSPLVAASRNGHLDTVRLLLDVGEINPGVKSSDGGTALTVAAEGGFVDVVELLVSDGRIDVDLKNGDGRTALSFAAEIGSEALVDQLLATGAADPGVQDSWGRTPLIWAIKSQLAHKSGERQSYEVVIRKLLADSRTNVNAMDFWDCTALWYAVKHGATKLVMALLEHPEIEPTVGPEHTSTLLAAAENGHVDLVQLLISDGRINVNTVLSIKSYMFGWSRTTLMAMVGYNRVECESSVQVLLSAAGIDVNFQDETGRTALMLAASHGTTGMVKLILTSGGNPNMQDHDGDAALHHARNIEIMEALLEDPEIKPDLPNNEGRTALSLAAEAGNIEFVNTLLANDAVSPKKMDVLGRGPLPWVFGQEGIQSSLKKKERIAVLQRLLQISDINPNAEDHDGLTPLLLAIMSNQSDQYVEILLSRPDLDVNRPGIGGRDSPLDTAKHMGNMATIALLRKRGAIESKWVLDEGCQSSAYSLLEIDPLRQQSLEKKYSMINRLEMTVMREYRLYLGQQQAHVDVWAENPARLCSLCLDIDLGSAFWTRHTQYEGRVIADLGRVNEAWAKRDCSLCRLFAAVHPPTKLGEGHKLVSFSTTQSWLCQTRMARWEDFLLRKFADTMLLAVVPADTLIDMEPVRGCGMGPSRRAEDVVKAAFCSGLIGRLGRNGRSQSSVTIPRLAAEISDWSIARDWITLCRENHSEECNPRRTVTVPHFFLIECSTRKIKEQKQAQTGGPPPYVALSYVWGQSQGSQQQPKRQRQQESLDGKGDGAVEPAIEDAIRVTLELGYEYLWVDRYCIVQNGDEAIKKQQLQHMHLVYANAEVTLIAAAGKDSSAGLPGVPGRPRKQQIDAFIQGHALVTIPPDPSLHIQSRSTWATRGWTYQEGLLARRRLYFSEFEMSYECRHMLCREAIRLPRGLEQRISGHKPRFMEPFWMYQPYAIPGMDSSGTGLGLFELLEAYSKRKLSLPSDALNAMLGIFSLLAQHKTTPIYHICGVPIMRLPKHDKLRSRKRRRYSITTSNNGDTGVTAASSLAGFLDGLCWRLQEPAYRRPGFPSWSWTGWQGVVATMSENVSAIQPNDEFVIEVSIVPNNQDGVAVPWNSYYDQLRMADDSRLGIQSGQQYILEIAAGAAPVRFHKGEYDGRHDTWIGTIFGGHNIWQGEFFLDRKDLLLSSLLRKTWTVVQERKYKQEHRSEQGHIYCERVGLLRLVSSKLEGVWHDVVPSYNTH</sequence>
<dbReference type="PROSITE" id="PS50297">
    <property type="entry name" value="ANK_REP_REGION"/>
    <property type="match status" value="6"/>
</dbReference>
<evidence type="ECO:0000313" key="6">
    <source>
        <dbReference type="EMBL" id="RGP76449.1"/>
    </source>
</evidence>
<dbReference type="EMBL" id="PXOG01000114">
    <property type="protein sequence ID" value="RGP76449.1"/>
    <property type="molecule type" value="Genomic_DNA"/>
</dbReference>
<proteinExistence type="predicted"/>
<feature type="repeat" description="ANK" evidence="3">
    <location>
        <begin position="50"/>
        <end position="82"/>
    </location>
</feature>
<feature type="repeat" description="ANK" evidence="3">
    <location>
        <begin position="271"/>
        <end position="295"/>
    </location>
</feature>
<protein>
    <recommendedName>
        <fullName evidence="5">Heterokaryon incompatibility domain-containing protein</fullName>
    </recommendedName>
</protein>
<dbReference type="SMART" id="SM00248">
    <property type="entry name" value="ANK"/>
    <property type="match status" value="16"/>
</dbReference>
<dbReference type="InterPro" id="IPR010730">
    <property type="entry name" value="HET"/>
</dbReference>
<feature type="domain" description="Heterokaryon incompatibility" evidence="5">
    <location>
        <begin position="974"/>
        <end position="1120"/>
    </location>
</feature>
<dbReference type="SUPFAM" id="SSF48403">
    <property type="entry name" value="Ankyrin repeat"/>
    <property type="match status" value="3"/>
</dbReference>
<dbReference type="Pfam" id="PF12796">
    <property type="entry name" value="Ank_2"/>
    <property type="match status" value="4"/>
</dbReference>
<gene>
    <name evidence="6" type="ORF">FLONG3_5336</name>
</gene>
<feature type="compositionally biased region" description="Basic and acidic residues" evidence="4">
    <location>
        <begin position="995"/>
        <end position="1006"/>
    </location>
</feature>
<dbReference type="PROSITE" id="PS50088">
    <property type="entry name" value="ANK_REPEAT"/>
    <property type="match status" value="6"/>
</dbReference>
<evidence type="ECO:0000313" key="7">
    <source>
        <dbReference type="Proteomes" id="UP000266234"/>
    </source>
</evidence>
<organism evidence="6 7">
    <name type="scientific">Fusarium longipes</name>
    <dbReference type="NCBI Taxonomy" id="694270"/>
    <lineage>
        <taxon>Eukaryota</taxon>
        <taxon>Fungi</taxon>
        <taxon>Dikarya</taxon>
        <taxon>Ascomycota</taxon>
        <taxon>Pezizomycotina</taxon>
        <taxon>Sordariomycetes</taxon>
        <taxon>Hypocreomycetidae</taxon>
        <taxon>Hypocreales</taxon>
        <taxon>Nectriaceae</taxon>
        <taxon>Fusarium</taxon>
    </lineage>
</organism>
<evidence type="ECO:0000256" key="4">
    <source>
        <dbReference type="SAM" id="MobiDB-lite"/>
    </source>
</evidence>
<dbReference type="InterPro" id="IPR050889">
    <property type="entry name" value="Dendritic_Spine_Reg/Scaffold"/>
</dbReference>
<dbReference type="InterPro" id="IPR036770">
    <property type="entry name" value="Ankyrin_rpt-contain_sf"/>
</dbReference>
<evidence type="ECO:0000259" key="5">
    <source>
        <dbReference type="Pfam" id="PF06985"/>
    </source>
</evidence>
<name>A0A395SWH6_9HYPO</name>
<dbReference type="OrthoDB" id="5428863at2759"/>
<dbReference type="PANTHER" id="PTHR24166">
    <property type="entry name" value="ROLLING PEBBLES, ISOFORM B"/>
    <property type="match status" value="1"/>
</dbReference>
<keyword evidence="7" id="KW-1185">Reference proteome</keyword>